<dbReference type="AlphaFoldDB" id="A0A1Z1W5N9"/>
<keyword evidence="2" id="KW-1185">Reference proteome</keyword>
<evidence type="ECO:0000313" key="1">
    <source>
        <dbReference type="EMBL" id="ARX81748.1"/>
    </source>
</evidence>
<dbReference type="InterPro" id="IPR011071">
    <property type="entry name" value="Lyase_8-like_C"/>
</dbReference>
<dbReference type="GO" id="GO:0005975">
    <property type="term" value="P:carbohydrate metabolic process"/>
    <property type="evidence" value="ECO:0007669"/>
    <property type="project" value="InterPro"/>
</dbReference>
<accession>A0A1Z1W5N9</accession>
<reference evidence="1 2" key="1">
    <citation type="submission" date="2017-05" db="EMBL/GenBank/DDBJ databases">
        <title>Streptomyces alboflavus Genome sequencing and assembly.</title>
        <authorList>
            <person name="Wang Y."/>
            <person name="Du B."/>
            <person name="Ding Y."/>
            <person name="Liu H."/>
            <person name="Hou Q."/>
            <person name="Liu K."/>
            <person name="Wang C."/>
            <person name="Yao L."/>
        </authorList>
    </citation>
    <scope>NUCLEOTIDE SEQUENCE [LARGE SCALE GENOMIC DNA]</scope>
    <source>
        <strain evidence="1 2">MDJK44</strain>
    </source>
</reference>
<dbReference type="SUPFAM" id="SSF49863">
    <property type="entry name" value="Hyaluronate lyase-like, C-terminal domain"/>
    <property type="match status" value="1"/>
</dbReference>
<keyword evidence="1" id="KW-0456">Lyase</keyword>
<dbReference type="Proteomes" id="UP000195880">
    <property type="component" value="Chromosome"/>
</dbReference>
<protein>
    <submittedName>
        <fullName evidence="1">Lyase</fullName>
    </submittedName>
</protein>
<name>A0A1Z1W5N9_9ACTN</name>
<gene>
    <name evidence="1" type="ORF">SMD44_01146</name>
</gene>
<sequence length="63" mass="6370">MCVSDPTRAARAGLTVTWDRPVAAVTAKPATVTSATTGASLKLTFADLGPAKGATQKITVRLG</sequence>
<dbReference type="GO" id="GO:0016829">
    <property type="term" value="F:lyase activity"/>
    <property type="evidence" value="ECO:0007669"/>
    <property type="project" value="UniProtKB-KW"/>
</dbReference>
<dbReference type="EMBL" id="CP021748">
    <property type="protein sequence ID" value="ARX81748.1"/>
    <property type="molecule type" value="Genomic_DNA"/>
</dbReference>
<proteinExistence type="predicted"/>
<organism evidence="1 2">
    <name type="scientific">Streptomyces alboflavus</name>
    <dbReference type="NCBI Taxonomy" id="67267"/>
    <lineage>
        <taxon>Bacteria</taxon>
        <taxon>Bacillati</taxon>
        <taxon>Actinomycetota</taxon>
        <taxon>Actinomycetes</taxon>
        <taxon>Kitasatosporales</taxon>
        <taxon>Streptomycetaceae</taxon>
        <taxon>Streptomyces</taxon>
    </lineage>
</organism>
<evidence type="ECO:0000313" key="2">
    <source>
        <dbReference type="Proteomes" id="UP000195880"/>
    </source>
</evidence>
<dbReference type="Gene3D" id="2.60.220.10">
    <property type="entry name" value="Polysaccharide lyase family 8-like, C-terminal"/>
    <property type="match status" value="1"/>
</dbReference>
<dbReference type="KEGG" id="salf:SMD44_01146"/>